<keyword evidence="3" id="KW-1185">Reference proteome</keyword>
<evidence type="ECO:0000256" key="1">
    <source>
        <dbReference type="SAM" id="MobiDB-lite"/>
    </source>
</evidence>
<feature type="compositionally biased region" description="Polar residues" evidence="1">
    <location>
        <begin position="189"/>
        <end position="202"/>
    </location>
</feature>
<feature type="compositionally biased region" description="Pro residues" evidence="1">
    <location>
        <begin position="38"/>
        <end position="49"/>
    </location>
</feature>
<dbReference type="HOGENOM" id="CLU_556907_0_0_1"/>
<feature type="region of interest" description="Disordered" evidence="1">
    <location>
        <begin position="334"/>
        <end position="361"/>
    </location>
</feature>
<proteinExistence type="predicted"/>
<reference evidence="3" key="2">
    <citation type="submission" date="2015-01" db="EMBL/GenBank/DDBJ databases">
        <title>Evolutionary Origins and Diversification of the Mycorrhizal Mutualists.</title>
        <authorList>
            <consortium name="DOE Joint Genome Institute"/>
            <consortium name="Mycorrhizal Genomics Consortium"/>
            <person name="Kohler A."/>
            <person name="Kuo A."/>
            <person name="Nagy L.G."/>
            <person name="Floudas D."/>
            <person name="Copeland A."/>
            <person name="Barry K.W."/>
            <person name="Cichocki N."/>
            <person name="Veneault-Fourrey C."/>
            <person name="LaButti K."/>
            <person name="Lindquist E.A."/>
            <person name="Lipzen A."/>
            <person name="Lundell T."/>
            <person name="Morin E."/>
            <person name="Murat C."/>
            <person name="Riley R."/>
            <person name="Ohm R."/>
            <person name="Sun H."/>
            <person name="Tunlid A."/>
            <person name="Henrissat B."/>
            <person name="Grigoriev I.V."/>
            <person name="Hibbett D.S."/>
            <person name="Martin F."/>
        </authorList>
    </citation>
    <scope>NUCLEOTIDE SEQUENCE [LARGE SCALE GENOMIC DNA]</scope>
    <source>
        <strain evidence="3">MUT 4182</strain>
    </source>
</reference>
<feature type="region of interest" description="Disordered" evidence="1">
    <location>
        <begin position="175"/>
        <end position="208"/>
    </location>
</feature>
<evidence type="ECO:0000313" key="3">
    <source>
        <dbReference type="Proteomes" id="UP000054248"/>
    </source>
</evidence>
<name>A0A0C3QWE0_9AGAM</name>
<dbReference type="OrthoDB" id="3261605at2759"/>
<dbReference type="Proteomes" id="UP000054248">
    <property type="component" value="Unassembled WGS sequence"/>
</dbReference>
<feature type="region of interest" description="Disordered" evidence="1">
    <location>
        <begin position="1"/>
        <end position="49"/>
    </location>
</feature>
<reference evidence="2 3" key="1">
    <citation type="submission" date="2014-04" db="EMBL/GenBank/DDBJ databases">
        <authorList>
            <consortium name="DOE Joint Genome Institute"/>
            <person name="Kuo A."/>
            <person name="Girlanda M."/>
            <person name="Perotto S."/>
            <person name="Kohler A."/>
            <person name="Nagy L.G."/>
            <person name="Floudas D."/>
            <person name="Copeland A."/>
            <person name="Barry K.W."/>
            <person name="Cichocki N."/>
            <person name="Veneault-Fourrey C."/>
            <person name="LaButti K."/>
            <person name="Lindquist E.A."/>
            <person name="Lipzen A."/>
            <person name="Lundell T."/>
            <person name="Morin E."/>
            <person name="Murat C."/>
            <person name="Sun H."/>
            <person name="Tunlid A."/>
            <person name="Henrissat B."/>
            <person name="Grigoriev I.V."/>
            <person name="Hibbett D.S."/>
            <person name="Martin F."/>
            <person name="Nordberg H.P."/>
            <person name="Cantor M.N."/>
            <person name="Hua S.X."/>
        </authorList>
    </citation>
    <scope>NUCLEOTIDE SEQUENCE [LARGE SCALE GENOMIC DNA]</scope>
    <source>
        <strain evidence="2 3">MUT 4182</strain>
    </source>
</reference>
<organism evidence="2 3">
    <name type="scientific">Tulasnella calospora MUT 4182</name>
    <dbReference type="NCBI Taxonomy" id="1051891"/>
    <lineage>
        <taxon>Eukaryota</taxon>
        <taxon>Fungi</taxon>
        <taxon>Dikarya</taxon>
        <taxon>Basidiomycota</taxon>
        <taxon>Agaricomycotina</taxon>
        <taxon>Agaricomycetes</taxon>
        <taxon>Cantharellales</taxon>
        <taxon>Tulasnellaceae</taxon>
        <taxon>Tulasnella</taxon>
    </lineage>
</organism>
<protein>
    <submittedName>
        <fullName evidence="2">Uncharacterized protein</fullName>
    </submittedName>
</protein>
<gene>
    <name evidence="2" type="ORF">M407DRAFT_18029</name>
</gene>
<feature type="region of interest" description="Disordered" evidence="1">
    <location>
        <begin position="242"/>
        <end position="296"/>
    </location>
</feature>
<accession>A0A0C3QWE0</accession>
<feature type="compositionally biased region" description="Polar residues" evidence="1">
    <location>
        <begin position="255"/>
        <end position="272"/>
    </location>
</feature>
<feature type="compositionally biased region" description="Polar residues" evidence="1">
    <location>
        <begin position="334"/>
        <end position="349"/>
    </location>
</feature>
<dbReference type="EMBL" id="KN822950">
    <property type="protein sequence ID" value="KIO33169.1"/>
    <property type="molecule type" value="Genomic_DNA"/>
</dbReference>
<evidence type="ECO:0000313" key="2">
    <source>
        <dbReference type="EMBL" id="KIO33169.1"/>
    </source>
</evidence>
<dbReference type="AlphaFoldDB" id="A0A0C3QWE0"/>
<sequence length="490" mass="53070">MAREDVAKANADSVGTARIPGERSLASGSGTSNLIRPPAAPVPTDIPQPGMPLHLSGSRWTPLQSGPLAHSPYSKRLQPQMPIPRPVFASQLVDVVLEQTASQPPASHNNYQLTPEGTVHDSCGLVLPGSFMPLGSTPEANTAITAPLSHSSGSQDLSRQTICPAELHRLVSTTSSAGSLGAGGLKQGATRQVSSRSLSQQGRYPRVSEVPKTVASHDARGLNQLQPTLSLDTATAISAMPRVAGLKRTREDNGIPQSVSKSHRTTNLGIKQQSHERQISRKRVRLPQDMPNEDSDEIQYLGSGLPLTLSRPIPLPSLVRSASSLSFASHSTAYATSPETCPPSRQQSLAPRPAWSSRAVESPPYVEPDMIARGSSKQPPMPCPSPSLQYVWDAIDYPVIVPPNWDVKAFDEAMQRPAVAEDMSIERTLYPFAAAKYDPDGLAKGRFEGRSQAELEAWFSRTRRWESEHPEVVAAETWYQNEELRILFGN</sequence>